<evidence type="ECO:0000313" key="3">
    <source>
        <dbReference type="Proteomes" id="UP001056937"/>
    </source>
</evidence>
<keyword evidence="1" id="KW-0812">Transmembrane</keyword>
<dbReference type="RefSeq" id="WP_252166385.1">
    <property type="nucleotide sequence ID" value="NZ_CP084930.1"/>
</dbReference>
<evidence type="ECO:0000256" key="1">
    <source>
        <dbReference type="SAM" id="Phobius"/>
    </source>
</evidence>
<keyword evidence="3" id="KW-1185">Reference proteome</keyword>
<name>A0ABY4X6M9_9SPHN</name>
<accession>A0ABY4X6M9</accession>
<organism evidence="2 3">
    <name type="scientific">Sphingomonas morindae</name>
    <dbReference type="NCBI Taxonomy" id="1541170"/>
    <lineage>
        <taxon>Bacteria</taxon>
        <taxon>Pseudomonadati</taxon>
        <taxon>Pseudomonadota</taxon>
        <taxon>Alphaproteobacteria</taxon>
        <taxon>Sphingomonadales</taxon>
        <taxon>Sphingomonadaceae</taxon>
        <taxon>Sphingomonas</taxon>
    </lineage>
</organism>
<dbReference type="Gene3D" id="1.10.1470.10">
    <property type="entry name" value="YjbJ"/>
    <property type="match status" value="1"/>
</dbReference>
<dbReference type="EMBL" id="CP084930">
    <property type="protein sequence ID" value="USI72578.1"/>
    <property type="molecule type" value="Genomic_DNA"/>
</dbReference>
<gene>
    <name evidence="2" type="ORF">LHA26_15015</name>
</gene>
<proteinExistence type="predicted"/>
<feature type="transmembrane region" description="Helical" evidence="1">
    <location>
        <begin position="99"/>
        <end position="117"/>
    </location>
</feature>
<dbReference type="Proteomes" id="UP001056937">
    <property type="component" value="Chromosome 1"/>
</dbReference>
<dbReference type="SUPFAM" id="SSF69047">
    <property type="entry name" value="Hypothetical protein YjbJ"/>
    <property type="match status" value="1"/>
</dbReference>
<protein>
    <submittedName>
        <fullName evidence="2">CsbD family protein</fullName>
    </submittedName>
</protein>
<dbReference type="InterPro" id="IPR036629">
    <property type="entry name" value="YjbJ_sf"/>
</dbReference>
<evidence type="ECO:0000313" key="2">
    <source>
        <dbReference type="EMBL" id="USI72578.1"/>
    </source>
</evidence>
<reference evidence="2" key="1">
    <citation type="journal article" date="2022" name="Toxins">
        <title>Genomic Analysis of Sphingopyxis sp. USTB-05 for Biodegrading Cyanobacterial Hepatotoxins.</title>
        <authorList>
            <person name="Liu C."/>
            <person name="Xu Q."/>
            <person name="Zhao Z."/>
            <person name="Zhang H."/>
            <person name="Liu X."/>
            <person name="Yin C."/>
            <person name="Liu Y."/>
            <person name="Yan H."/>
        </authorList>
    </citation>
    <scope>NUCLEOTIDE SEQUENCE</scope>
    <source>
        <strain evidence="2">NBD5</strain>
    </source>
</reference>
<sequence length="122" mass="12907">MNKNELHGNARYVGGKVEKAIGDAVESRDWQVDGVVDQVAGSAEHLYGRARTVAKDALDSAPALVDSAKERLESAADAVRDGAKRGGRLAQERLGDTQVAWLIGAAALGGYALSWLVHGRRA</sequence>
<keyword evidence="1" id="KW-0472">Membrane</keyword>
<keyword evidence="1" id="KW-1133">Transmembrane helix</keyword>